<protein>
    <submittedName>
        <fullName evidence="1">Uncharacterized protein</fullName>
    </submittedName>
</protein>
<evidence type="ECO:0000313" key="1">
    <source>
        <dbReference type="EMBL" id="GAI89977.1"/>
    </source>
</evidence>
<sequence length="50" mass="5632">MAFKDILDGRKSLVSTKTLMKVAPEIAALMRTFAAQYRLYHVKAASYLLV</sequence>
<dbReference type="AlphaFoldDB" id="X1SAF4"/>
<feature type="non-terminal residue" evidence="1">
    <location>
        <position position="50"/>
    </location>
</feature>
<organism evidence="1">
    <name type="scientific">marine sediment metagenome</name>
    <dbReference type="NCBI Taxonomy" id="412755"/>
    <lineage>
        <taxon>unclassified sequences</taxon>
        <taxon>metagenomes</taxon>
        <taxon>ecological metagenomes</taxon>
    </lineage>
</organism>
<name>X1SAF4_9ZZZZ</name>
<accession>X1SAF4</accession>
<proteinExistence type="predicted"/>
<reference evidence="1" key="1">
    <citation type="journal article" date="2014" name="Front. Microbiol.">
        <title>High frequency of phylogenetically diverse reductive dehalogenase-homologous genes in deep subseafloor sedimentary metagenomes.</title>
        <authorList>
            <person name="Kawai M."/>
            <person name="Futagami T."/>
            <person name="Toyoda A."/>
            <person name="Takaki Y."/>
            <person name="Nishi S."/>
            <person name="Hori S."/>
            <person name="Arai W."/>
            <person name="Tsubouchi T."/>
            <person name="Morono Y."/>
            <person name="Uchiyama I."/>
            <person name="Ito T."/>
            <person name="Fujiyama A."/>
            <person name="Inagaki F."/>
            <person name="Takami H."/>
        </authorList>
    </citation>
    <scope>NUCLEOTIDE SEQUENCE</scope>
    <source>
        <strain evidence="1">Expedition CK06-06</strain>
    </source>
</reference>
<comment type="caution">
    <text evidence="1">The sequence shown here is derived from an EMBL/GenBank/DDBJ whole genome shotgun (WGS) entry which is preliminary data.</text>
</comment>
<gene>
    <name evidence="1" type="ORF">S12H4_32362</name>
</gene>
<dbReference type="EMBL" id="BARW01018973">
    <property type="protein sequence ID" value="GAI89977.1"/>
    <property type="molecule type" value="Genomic_DNA"/>
</dbReference>